<name>A0A5C6PCU1_9TELE</name>
<feature type="compositionally biased region" description="Polar residues" evidence="1">
    <location>
        <begin position="197"/>
        <end position="208"/>
    </location>
</feature>
<feature type="compositionally biased region" description="Low complexity" evidence="1">
    <location>
        <begin position="398"/>
        <end position="413"/>
    </location>
</feature>
<evidence type="ECO:0000256" key="1">
    <source>
        <dbReference type="SAM" id="MobiDB-lite"/>
    </source>
</evidence>
<dbReference type="Proteomes" id="UP000324091">
    <property type="component" value="Chromosome 13"/>
</dbReference>
<protein>
    <submittedName>
        <fullName evidence="2">Uncharacterized protein</fullName>
    </submittedName>
</protein>
<accession>A0A5C6PCU1</accession>
<reference evidence="2 3" key="1">
    <citation type="submission" date="2019-04" db="EMBL/GenBank/DDBJ databases">
        <title>Chromosome genome assembly for Takifugu flavidus.</title>
        <authorList>
            <person name="Xiao S."/>
        </authorList>
    </citation>
    <scope>NUCLEOTIDE SEQUENCE [LARGE SCALE GENOMIC DNA]</scope>
    <source>
        <strain evidence="2">HTHZ2018</strain>
        <tissue evidence="2">Muscle</tissue>
    </source>
</reference>
<dbReference type="AlphaFoldDB" id="A0A5C6PCU1"/>
<feature type="compositionally biased region" description="Basic residues" evidence="1">
    <location>
        <begin position="59"/>
        <end position="72"/>
    </location>
</feature>
<feature type="region of interest" description="Disordered" evidence="1">
    <location>
        <begin position="1"/>
        <end position="171"/>
    </location>
</feature>
<keyword evidence="3" id="KW-1185">Reference proteome</keyword>
<gene>
    <name evidence="2" type="ORF">D4764_13G0011400</name>
</gene>
<feature type="region of interest" description="Disordered" evidence="1">
    <location>
        <begin position="187"/>
        <end position="265"/>
    </location>
</feature>
<feature type="compositionally biased region" description="Basic and acidic residues" evidence="1">
    <location>
        <begin position="243"/>
        <end position="256"/>
    </location>
</feature>
<feature type="region of interest" description="Disordered" evidence="1">
    <location>
        <begin position="396"/>
        <end position="467"/>
    </location>
</feature>
<evidence type="ECO:0000313" key="2">
    <source>
        <dbReference type="EMBL" id="TWW76478.1"/>
    </source>
</evidence>
<evidence type="ECO:0000313" key="3">
    <source>
        <dbReference type="Proteomes" id="UP000324091"/>
    </source>
</evidence>
<proteinExistence type="predicted"/>
<comment type="caution">
    <text evidence="2">The sequence shown here is derived from an EMBL/GenBank/DDBJ whole genome shotgun (WGS) entry which is preliminary data.</text>
</comment>
<dbReference type="EMBL" id="RHFK02000005">
    <property type="protein sequence ID" value="TWW76478.1"/>
    <property type="molecule type" value="Genomic_DNA"/>
</dbReference>
<sequence length="467" mass="52557">MANCEETDFQGSPTVLGKRKRKKNSRKDHQEEVTWKKDDIWKKKKKKGSKCKDMPGTKKEKKKDKKKKKRKISIGPDSDLVFPDVRPAQADPAAFYRTQSLRQCQDQEPKPKRKKKVAFDLSPGNIRVKRPQFTSSTAQPKESVAFENKTQGDMARLKQDNNSPCNSEDVNSQDLFITQKTFRALSPEPCSGDTIAATPTQMLVQQSTRNEKREPKGSARGWYGRQRPWKSPTTEPFPEEMQEEGKTIKIEEESSKNGESCSQVKAKLRRNSSEYKFVHARPRVGHFPTEATVVNAPESWTSSQQISTSTQTENFFTIELSSYLRFTRNVSACSVDLDPLDLSLPQRARKDPGMSLLGDQRGNRSKSPGVESRGSFKIKEVKKEPAGCVAETNLSCCSESGSKSADSTASSGEEQTSRTKLDLTQVRAVQTRLNESFFFKTKGDGQSPRPESPLMKLIQGRDGRSRK</sequence>
<feature type="compositionally biased region" description="Basic residues" evidence="1">
    <location>
        <begin position="17"/>
        <end position="26"/>
    </location>
</feature>
<feature type="compositionally biased region" description="Basic and acidic residues" evidence="1">
    <location>
        <begin position="27"/>
        <end position="41"/>
    </location>
</feature>
<feature type="compositionally biased region" description="Polar residues" evidence="1">
    <location>
        <begin position="160"/>
        <end position="171"/>
    </location>
</feature>
<organism evidence="2 3">
    <name type="scientific">Takifugu flavidus</name>
    <name type="common">sansaifugu</name>
    <dbReference type="NCBI Taxonomy" id="433684"/>
    <lineage>
        <taxon>Eukaryota</taxon>
        <taxon>Metazoa</taxon>
        <taxon>Chordata</taxon>
        <taxon>Craniata</taxon>
        <taxon>Vertebrata</taxon>
        <taxon>Euteleostomi</taxon>
        <taxon>Actinopterygii</taxon>
        <taxon>Neopterygii</taxon>
        <taxon>Teleostei</taxon>
        <taxon>Neoteleostei</taxon>
        <taxon>Acanthomorphata</taxon>
        <taxon>Eupercaria</taxon>
        <taxon>Tetraodontiformes</taxon>
        <taxon>Tetradontoidea</taxon>
        <taxon>Tetraodontidae</taxon>
        <taxon>Takifugu</taxon>
    </lineage>
</organism>
<feature type="region of interest" description="Disordered" evidence="1">
    <location>
        <begin position="344"/>
        <end position="377"/>
    </location>
</feature>